<keyword evidence="2" id="KW-1185">Reference proteome</keyword>
<proteinExistence type="predicted"/>
<name>A0ACC0YME7_9ROSI</name>
<evidence type="ECO:0000313" key="1">
    <source>
        <dbReference type="EMBL" id="KAJ0039591.1"/>
    </source>
</evidence>
<dbReference type="Proteomes" id="UP001163603">
    <property type="component" value="Chromosome 5"/>
</dbReference>
<comment type="caution">
    <text evidence="1">The sequence shown here is derived from an EMBL/GenBank/DDBJ whole genome shotgun (WGS) entry which is preliminary data.</text>
</comment>
<protein>
    <submittedName>
        <fullName evidence="1">Uncharacterized protein</fullName>
    </submittedName>
</protein>
<evidence type="ECO:0000313" key="2">
    <source>
        <dbReference type="Proteomes" id="UP001163603"/>
    </source>
</evidence>
<reference evidence="2" key="1">
    <citation type="journal article" date="2023" name="G3 (Bethesda)">
        <title>Genome assembly and association tests identify interacting loci associated with vigor, precocity, and sex in interspecific pistachio rootstocks.</title>
        <authorList>
            <person name="Palmer W."/>
            <person name="Jacygrad E."/>
            <person name="Sagayaradj S."/>
            <person name="Cavanaugh K."/>
            <person name="Han R."/>
            <person name="Bertier L."/>
            <person name="Beede B."/>
            <person name="Kafkas S."/>
            <person name="Golino D."/>
            <person name="Preece J."/>
            <person name="Michelmore R."/>
        </authorList>
    </citation>
    <scope>NUCLEOTIDE SEQUENCE [LARGE SCALE GENOMIC DNA]</scope>
</reference>
<sequence length="54" mass="6156">MKFHGRQRANLVPSQEFALLKDSNASKPTLEDHLAPCRLVHPPFFGFSLSFFPQ</sequence>
<gene>
    <name evidence="1" type="ORF">Pint_28270</name>
</gene>
<dbReference type="EMBL" id="CM047740">
    <property type="protein sequence ID" value="KAJ0039591.1"/>
    <property type="molecule type" value="Genomic_DNA"/>
</dbReference>
<accession>A0ACC0YME7</accession>
<organism evidence="1 2">
    <name type="scientific">Pistacia integerrima</name>
    <dbReference type="NCBI Taxonomy" id="434235"/>
    <lineage>
        <taxon>Eukaryota</taxon>
        <taxon>Viridiplantae</taxon>
        <taxon>Streptophyta</taxon>
        <taxon>Embryophyta</taxon>
        <taxon>Tracheophyta</taxon>
        <taxon>Spermatophyta</taxon>
        <taxon>Magnoliopsida</taxon>
        <taxon>eudicotyledons</taxon>
        <taxon>Gunneridae</taxon>
        <taxon>Pentapetalae</taxon>
        <taxon>rosids</taxon>
        <taxon>malvids</taxon>
        <taxon>Sapindales</taxon>
        <taxon>Anacardiaceae</taxon>
        <taxon>Pistacia</taxon>
    </lineage>
</organism>